<name>A0A9D7T076_9BACT</name>
<dbReference type="InterPro" id="IPR013783">
    <property type="entry name" value="Ig-like_fold"/>
</dbReference>
<comment type="caution">
    <text evidence="2">The sequence shown here is derived from an EMBL/GenBank/DDBJ whole genome shotgun (WGS) entry which is preliminary data.</text>
</comment>
<evidence type="ECO:0000259" key="1">
    <source>
        <dbReference type="Pfam" id="PF14870"/>
    </source>
</evidence>
<dbReference type="Proteomes" id="UP000808337">
    <property type="component" value="Unassembled WGS sequence"/>
</dbReference>
<accession>A0A9D7T076</accession>
<dbReference type="InterPro" id="IPR036116">
    <property type="entry name" value="FN3_sf"/>
</dbReference>
<proteinExistence type="predicted"/>
<sequence>MDTYLAACFYSLLNLLYAQVWSPITGLPTSVGLKTVKFIDISTGWAAGENGTILKTTNGGTNWSLQTSGTTSTIRSIFFLDASNGWACGDEGTIITTTNGGTTWTPQTSPYGSQYYGIRFVNTTTGWVVGAGSVLLKTVNGGANWIQQQNQGSSMWGLDMQSTTSGWVCGGFNNTFGSPSLLKTTNGSSWTYQTNSGVTSFLSFNDIRFSDANNGWLVGGNGIIRHTTNAGATAWTGQTSGTQSELLGVDFLNASVGYACGREGVIITTGNGGTTWSAQSSSITTGTLWEIDMVNDTTGFAVGDIGILKYHLYTPTQPIVLLQPNVGGDIFQIATKRFIIWQTQAGINNVKLEYSTTGNTGPWTTITPSTPAAAGSYSWMIPNTPSLNCYIRISNTANSNVLDISDAPFYIQSTPYGVDYSVLTSATVMTNPVQITVSWVNDANALSYSIDKKLPADTSWSHLASLSGSTNNYNDNAVSAGTIYEYRVVKTTPLVTGYGYVYSGINIPAPDTRGTLLLAVDTIFTIPLLTEISQLKSDLIGDGWKVVQKNFASVTKDSIVKNWVISQYNLPGANVKSLLIIGHFAIPYSGNFAPDGHAERIGAQPADVYYADIDGSWTDNTVATNNTGNIYTPNIPNDGNWDQSVIPSSAELQVGRIDMHSMTGFALSEVDLIRQYLNKNHAYRHKIINPARRALLNSHLDNSLPPTSAVAWRSFAPMLGSTNIAAINTNGCAGNNTCNVFMDSLQTHSYLWTYMAGGGSDTSCASPVFTSSKCISTNINTVFMQLYGSYFVEWAKGGISTTTNHLLRAPLANAGMPLTTCWTGGSPRWYFHHMGLGESIGYSTLQSQNNKGIYDPGNNQLLGGVHMVLMGDPSLRLHMVYPVTNLTATQTETSIQLNWAASIDNNILGYNVYRADTMVGNFVRLNPSVIAATQYIDSFPSLLTNNVYMVRALKSETTPSGSYQNMSEGIFITKPVVTTFTFSGNGAWSISGNWINSLKPPSTLPAGYSIVIDPVPGGECVLDSTQHISSGAHFSITPGKYFRMAESLFLH</sequence>
<evidence type="ECO:0000313" key="2">
    <source>
        <dbReference type="EMBL" id="MBK9985237.1"/>
    </source>
</evidence>
<dbReference type="Gene3D" id="2.60.40.10">
    <property type="entry name" value="Immunoglobulins"/>
    <property type="match status" value="2"/>
</dbReference>
<dbReference type="InterPro" id="IPR003961">
    <property type="entry name" value="FN3_dom"/>
</dbReference>
<dbReference type="InterPro" id="IPR028203">
    <property type="entry name" value="PSII_CF48-like_dom"/>
</dbReference>
<dbReference type="EMBL" id="JADKGY010000034">
    <property type="protein sequence ID" value="MBK9985237.1"/>
    <property type="molecule type" value="Genomic_DNA"/>
</dbReference>
<reference evidence="2 3" key="1">
    <citation type="submission" date="2020-10" db="EMBL/GenBank/DDBJ databases">
        <title>Connecting structure to function with the recovery of over 1000 high-quality activated sludge metagenome-assembled genomes encoding full-length rRNA genes using long-read sequencing.</title>
        <authorList>
            <person name="Singleton C.M."/>
            <person name="Petriglieri F."/>
            <person name="Kristensen J.M."/>
            <person name="Kirkegaard R.H."/>
            <person name="Michaelsen T.Y."/>
            <person name="Andersen M.H."/>
            <person name="Karst S.M."/>
            <person name="Dueholm M.S."/>
            <person name="Nielsen P.H."/>
            <person name="Albertsen M."/>
        </authorList>
    </citation>
    <scope>NUCLEOTIDE SEQUENCE [LARGE SCALE GENOMIC DNA]</scope>
    <source>
        <strain evidence="2">Ribe_18-Q3-R11-54_MAXAC.273</strain>
    </source>
</reference>
<dbReference type="SUPFAM" id="SSF110296">
    <property type="entry name" value="Oligoxyloglucan reducing end-specific cellobiohydrolase"/>
    <property type="match status" value="2"/>
</dbReference>
<protein>
    <recommendedName>
        <fullName evidence="1">Photosynthesis system II assembly factor Ycf48/Hcf136-like domain-containing protein</fullName>
    </recommendedName>
</protein>
<dbReference type="Pfam" id="PF14870">
    <property type="entry name" value="PSII_BNR"/>
    <property type="match status" value="1"/>
</dbReference>
<evidence type="ECO:0000313" key="3">
    <source>
        <dbReference type="Proteomes" id="UP000808337"/>
    </source>
</evidence>
<gene>
    <name evidence="2" type="ORF">IPP15_23305</name>
</gene>
<feature type="domain" description="Photosynthesis system II assembly factor Ycf48/Hcf136-like" evidence="1">
    <location>
        <begin position="63"/>
        <end position="147"/>
    </location>
</feature>
<organism evidence="2 3">
    <name type="scientific">Candidatus Opimibacter skivensis</name>
    <dbReference type="NCBI Taxonomy" id="2982028"/>
    <lineage>
        <taxon>Bacteria</taxon>
        <taxon>Pseudomonadati</taxon>
        <taxon>Bacteroidota</taxon>
        <taxon>Saprospiria</taxon>
        <taxon>Saprospirales</taxon>
        <taxon>Saprospiraceae</taxon>
        <taxon>Candidatus Opimibacter</taxon>
    </lineage>
</organism>
<dbReference type="AlphaFoldDB" id="A0A9D7T076"/>
<dbReference type="SUPFAM" id="SSF49265">
    <property type="entry name" value="Fibronectin type III"/>
    <property type="match status" value="1"/>
</dbReference>
<dbReference type="PANTHER" id="PTHR47199">
    <property type="entry name" value="PHOTOSYSTEM II STABILITY/ASSEMBLY FACTOR HCF136, CHLOROPLASTIC"/>
    <property type="match status" value="1"/>
</dbReference>
<dbReference type="CDD" id="cd00063">
    <property type="entry name" value="FN3"/>
    <property type="match status" value="1"/>
</dbReference>
<dbReference type="PANTHER" id="PTHR47199:SF2">
    <property type="entry name" value="PHOTOSYSTEM II STABILITY_ASSEMBLY FACTOR HCF136, CHLOROPLASTIC"/>
    <property type="match status" value="1"/>
</dbReference>